<comment type="subcellular location">
    <subcellularLocation>
        <location evidence="1">Membrane</location>
    </subcellularLocation>
</comment>
<protein>
    <submittedName>
        <fullName evidence="8">Unannotated protein</fullName>
    </submittedName>
</protein>
<name>A0A6J6GCJ4_9ZZZZ</name>
<organism evidence="8">
    <name type="scientific">freshwater metagenome</name>
    <dbReference type="NCBI Taxonomy" id="449393"/>
    <lineage>
        <taxon>unclassified sequences</taxon>
        <taxon>metagenomes</taxon>
        <taxon>ecological metagenomes</taxon>
    </lineage>
</organism>
<reference evidence="8" key="1">
    <citation type="submission" date="2020-05" db="EMBL/GenBank/DDBJ databases">
        <authorList>
            <person name="Chiriac C."/>
            <person name="Salcher M."/>
            <person name="Ghai R."/>
            <person name="Kavagutti S V."/>
        </authorList>
    </citation>
    <scope>NUCLEOTIDE SEQUENCE</scope>
</reference>
<keyword evidence="4" id="KW-0249">Electron transport</keyword>
<keyword evidence="5" id="KW-0186">Copper</keyword>
<keyword evidence="2" id="KW-0813">Transport</keyword>
<keyword evidence="3" id="KW-0479">Metal-binding</keyword>
<dbReference type="Gene3D" id="2.60.40.420">
    <property type="entry name" value="Cupredoxins - blue copper proteins"/>
    <property type="match status" value="1"/>
</dbReference>
<dbReference type="GO" id="GO:0016020">
    <property type="term" value="C:membrane"/>
    <property type="evidence" value="ECO:0007669"/>
    <property type="project" value="UniProtKB-SubCell"/>
</dbReference>
<evidence type="ECO:0000259" key="7">
    <source>
        <dbReference type="Pfam" id="PF00127"/>
    </source>
</evidence>
<dbReference type="AlphaFoldDB" id="A0A6J6GCJ4"/>
<accession>A0A6J6GCJ4</accession>
<sequence>MVGLVACGGSSDSASVDTVPATGESVTVDVLDNSYRPLDLEIAAGTEVVFDNQGRNDHNLLPDSVSGDAQLRELLATDSSAAAWGVASTEFVPEAIYAHVFTTPGVYTYYCSIHGVPGAGMFGTITVS</sequence>
<evidence type="ECO:0000256" key="3">
    <source>
        <dbReference type="ARBA" id="ARBA00022723"/>
    </source>
</evidence>
<evidence type="ECO:0000256" key="4">
    <source>
        <dbReference type="ARBA" id="ARBA00022982"/>
    </source>
</evidence>
<evidence type="ECO:0000256" key="6">
    <source>
        <dbReference type="ARBA" id="ARBA00023136"/>
    </source>
</evidence>
<dbReference type="InterPro" id="IPR000923">
    <property type="entry name" value="BlueCu_1"/>
</dbReference>
<dbReference type="Pfam" id="PF00127">
    <property type="entry name" value="Copper-bind"/>
    <property type="match status" value="1"/>
</dbReference>
<proteinExistence type="predicted"/>
<keyword evidence="6" id="KW-0472">Membrane</keyword>
<evidence type="ECO:0000256" key="1">
    <source>
        <dbReference type="ARBA" id="ARBA00004370"/>
    </source>
</evidence>
<dbReference type="PANTHER" id="PTHR34192:SF10">
    <property type="entry name" value="PLASTOCYANIN MAJOR ISOFORM, CHLOROPLASTIC-RELATED"/>
    <property type="match status" value="1"/>
</dbReference>
<evidence type="ECO:0000256" key="5">
    <source>
        <dbReference type="ARBA" id="ARBA00023008"/>
    </source>
</evidence>
<gene>
    <name evidence="8" type="ORF">UFOPK1820_00600</name>
</gene>
<evidence type="ECO:0000313" key="8">
    <source>
        <dbReference type="EMBL" id="CAB4598986.1"/>
    </source>
</evidence>
<feature type="domain" description="Blue (type 1) copper" evidence="7">
    <location>
        <begin position="31"/>
        <end position="127"/>
    </location>
</feature>
<dbReference type="PANTHER" id="PTHR34192">
    <property type="entry name" value="PLASTOCYANIN MAJOR ISOFORM, CHLOROPLASTIC-RELATED"/>
    <property type="match status" value="1"/>
</dbReference>
<dbReference type="GO" id="GO:0009055">
    <property type="term" value="F:electron transfer activity"/>
    <property type="evidence" value="ECO:0007669"/>
    <property type="project" value="InterPro"/>
</dbReference>
<evidence type="ECO:0000256" key="2">
    <source>
        <dbReference type="ARBA" id="ARBA00022448"/>
    </source>
</evidence>
<dbReference type="InterPro" id="IPR008972">
    <property type="entry name" value="Cupredoxin"/>
</dbReference>
<dbReference type="GO" id="GO:0005507">
    <property type="term" value="F:copper ion binding"/>
    <property type="evidence" value="ECO:0007669"/>
    <property type="project" value="InterPro"/>
</dbReference>
<dbReference type="SUPFAM" id="SSF49503">
    <property type="entry name" value="Cupredoxins"/>
    <property type="match status" value="1"/>
</dbReference>
<dbReference type="EMBL" id="CAEZUK010000076">
    <property type="protein sequence ID" value="CAB4598986.1"/>
    <property type="molecule type" value="Genomic_DNA"/>
</dbReference>